<dbReference type="AlphaFoldDB" id="W6S2Q6"/>
<name>W6S2Q6_9CLOT</name>
<protein>
    <submittedName>
        <fullName evidence="1">Uncharacterized protein</fullName>
    </submittedName>
</protein>
<gene>
    <name evidence="1" type="ORF">CM240_3072</name>
</gene>
<organism evidence="1 2">
    <name type="scientific">Clostridium bornimense</name>
    <dbReference type="NCBI Taxonomy" id="1216932"/>
    <lineage>
        <taxon>Bacteria</taxon>
        <taxon>Bacillati</taxon>
        <taxon>Bacillota</taxon>
        <taxon>Clostridia</taxon>
        <taxon>Eubacteriales</taxon>
        <taxon>Clostridiaceae</taxon>
        <taxon>Clostridium</taxon>
    </lineage>
</organism>
<dbReference type="HOGENOM" id="CLU_622332_0_0_9"/>
<dbReference type="EMBL" id="HG917869">
    <property type="protein sequence ID" value="CDM70189.1"/>
    <property type="molecule type" value="Genomic_DNA"/>
</dbReference>
<dbReference type="KEGG" id="clt:CM240_3072"/>
<reference evidence="1 2" key="1">
    <citation type="submission" date="2013-11" db="EMBL/GenBank/DDBJ databases">
        <title>Complete genome sequence of Clostridum sp. M2/40.</title>
        <authorList>
            <person name="Wibberg D."/>
            <person name="Puehler A."/>
            <person name="Schlueter A."/>
        </authorList>
    </citation>
    <scope>NUCLEOTIDE SEQUENCE [LARGE SCALE GENOMIC DNA]</scope>
    <source>
        <strain evidence="2">M2/40</strain>
    </source>
</reference>
<keyword evidence="2" id="KW-1185">Reference proteome</keyword>
<dbReference type="RefSeq" id="WP_044040332.1">
    <property type="nucleotide sequence ID" value="NZ_HG917869.1"/>
</dbReference>
<sequence length="421" mass="51212">MFSDFIKHYDNIRVILRSIFLYGCFSLERLEEKTTLSTRKISYELRRIRQYIEKDFIKTDMDGRNKLLNLSYDPITNNKNFLVSTYYNKSFTKTSLLLYFYILLVVDENKKSLNDIENNLSSYWSIDDISSKTIERKLKEMSNELDIIKMEKVGRTYFYSIKDDILKDFSNDELEKLYYTISLYKNVKMPIVAGYYVEDTLKRYIVQERKLDLDFKEVFQYKNLHFHPIIEEEILWIIIKAINEGFGIKYKSTIRRRNTDKEEILYPYKIRYDTKQGRLYVISFNSKKRCINTRMDRIKDLKVVKGEYNIINKEELYKKTMDKSWSAVPNNRDGYYEKLRFVVNVENEEKYILRKIKSELKNYKMEVIEGKYYFNLEVNDSWEMIPWFREYCGYITILEPKWLKKKIEFDWVEVLKNYGVI</sequence>
<dbReference type="STRING" id="1216932.CM240_3072"/>
<evidence type="ECO:0000313" key="1">
    <source>
        <dbReference type="EMBL" id="CDM70189.1"/>
    </source>
</evidence>
<dbReference type="eggNOG" id="COG2378">
    <property type="taxonomic scope" value="Bacteria"/>
</dbReference>
<dbReference type="Proteomes" id="UP000019426">
    <property type="component" value="Chromosome M2/40_rep2"/>
</dbReference>
<accession>W6S2Q6</accession>
<dbReference type="OrthoDB" id="9814277at2"/>
<proteinExistence type="predicted"/>
<dbReference type="PROSITE" id="PS52050">
    <property type="entry name" value="WYL"/>
    <property type="match status" value="1"/>
</dbReference>
<evidence type="ECO:0000313" key="2">
    <source>
        <dbReference type="Proteomes" id="UP000019426"/>
    </source>
</evidence>
<dbReference type="PATRIC" id="fig|1216932.3.peg.3038"/>